<dbReference type="PANTHER" id="PTHR35936">
    <property type="entry name" value="MEMBRANE-BOUND LYTIC MUREIN TRANSGLYCOSYLASE F"/>
    <property type="match status" value="1"/>
</dbReference>
<comment type="subcellular location">
    <subcellularLocation>
        <location evidence="1">Cell envelope</location>
    </subcellularLocation>
</comment>
<comment type="similarity">
    <text evidence="2 4">Belongs to the bacterial solute-binding protein 3 family.</text>
</comment>
<dbReference type="InterPro" id="IPR018313">
    <property type="entry name" value="SBP_3_CS"/>
</dbReference>
<dbReference type="PANTHER" id="PTHR35936:SF17">
    <property type="entry name" value="ARGININE-BINDING EXTRACELLULAR PROTEIN ARTP"/>
    <property type="match status" value="1"/>
</dbReference>
<dbReference type="AlphaFoldDB" id="A0A917F0Z2"/>
<evidence type="ECO:0000256" key="1">
    <source>
        <dbReference type="ARBA" id="ARBA00004196"/>
    </source>
</evidence>
<keyword evidence="3 5" id="KW-0732">Signal</keyword>
<dbReference type="Pfam" id="PF00497">
    <property type="entry name" value="SBP_bac_3"/>
    <property type="match status" value="1"/>
</dbReference>
<feature type="signal peptide" evidence="5">
    <location>
        <begin position="1"/>
        <end position="23"/>
    </location>
</feature>
<dbReference type="EMBL" id="BMEM01000001">
    <property type="protein sequence ID" value="GGF39604.1"/>
    <property type="molecule type" value="Genomic_DNA"/>
</dbReference>
<organism evidence="7 8">
    <name type="scientific">Ornithinimicrobium tianjinense</name>
    <dbReference type="NCBI Taxonomy" id="1195761"/>
    <lineage>
        <taxon>Bacteria</taxon>
        <taxon>Bacillati</taxon>
        <taxon>Actinomycetota</taxon>
        <taxon>Actinomycetes</taxon>
        <taxon>Micrococcales</taxon>
        <taxon>Ornithinimicrobiaceae</taxon>
        <taxon>Ornithinimicrobium</taxon>
    </lineage>
</organism>
<protein>
    <recommendedName>
        <fullName evidence="6">Solute-binding protein family 3/N-terminal domain-containing protein</fullName>
    </recommendedName>
</protein>
<evidence type="ECO:0000256" key="2">
    <source>
        <dbReference type="ARBA" id="ARBA00010333"/>
    </source>
</evidence>
<reference evidence="7" key="1">
    <citation type="journal article" date="2014" name="Int. J. Syst. Evol. Microbiol.">
        <title>Complete genome sequence of Corynebacterium casei LMG S-19264T (=DSM 44701T), isolated from a smear-ripened cheese.</title>
        <authorList>
            <consortium name="US DOE Joint Genome Institute (JGI-PGF)"/>
            <person name="Walter F."/>
            <person name="Albersmeier A."/>
            <person name="Kalinowski J."/>
            <person name="Ruckert C."/>
        </authorList>
    </citation>
    <scope>NUCLEOTIDE SEQUENCE</scope>
    <source>
        <strain evidence="7">CGMCC 1.12160</strain>
    </source>
</reference>
<dbReference type="CDD" id="cd01004">
    <property type="entry name" value="PBP2_MidA_like"/>
    <property type="match status" value="1"/>
</dbReference>
<evidence type="ECO:0000256" key="3">
    <source>
        <dbReference type="ARBA" id="ARBA00022729"/>
    </source>
</evidence>
<dbReference type="InterPro" id="IPR001638">
    <property type="entry name" value="Solute-binding_3/MltF_N"/>
</dbReference>
<gene>
    <name evidence="7" type="ORF">GCM10011366_04020</name>
</gene>
<dbReference type="GO" id="GO:0030313">
    <property type="term" value="C:cell envelope"/>
    <property type="evidence" value="ECO:0007669"/>
    <property type="project" value="UniProtKB-SubCell"/>
</dbReference>
<dbReference type="PROSITE" id="PS01039">
    <property type="entry name" value="SBP_BACTERIAL_3"/>
    <property type="match status" value="1"/>
</dbReference>
<keyword evidence="8" id="KW-1185">Reference proteome</keyword>
<dbReference type="SMART" id="SM00062">
    <property type="entry name" value="PBPb"/>
    <property type="match status" value="1"/>
</dbReference>
<comment type="caution">
    <text evidence="7">The sequence shown here is derived from an EMBL/GenBank/DDBJ whole genome shotgun (WGS) entry which is preliminary data.</text>
</comment>
<evidence type="ECO:0000313" key="8">
    <source>
        <dbReference type="Proteomes" id="UP000605670"/>
    </source>
</evidence>
<evidence type="ECO:0000259" key="6">
    <source>
        <dbReference type="SMART" id="SM00062"/>
    </source>
</evidence>
<evidence type="ECO:0000313" key="7">
    <source>
        <dbReference type="EMBL" id="GGF39604.1"/>
    </source>
</evidence>
<dbReference type="RefSeq" id="WP_188427933.1">
    <property type="nucleotide sequence ID" value="NZ_BAABKH010000010.1"/>
</dbReference>
<name>A0A917F0Z2_9MICO</name>
<accession>A0A917F0Z2</accession>
<dbReference type="SUPFAM" id="SSF53850">
    <property type="entry name" value="Periplasmic binding protein-like II"/>
    <property type="match status" value="1"/>
</dbReference>
<dbReference type="Proteomes" id="UP000605670">
    <property type="component" value="Unassembled WGS sequence"/>
</dbReference>
<evidence type="ECO:0000256" key="5">
    <source>
        <dbReference type="SAM" id="SignalP"/>
    </source>
</evidence>
<sequence length="300" mass="31367">MRSTPFRLATVLLATTALLSACGGSGDGDAAAESAAPAKNTSAPLFASLPADIQEAGTIQVGSDLAYAPMEYLDEDGKVVGFDVELADLIGEQLGVEFVFNNAQFDSLITQLKSDRIDVAISGMSDTAERQKEIDFVDYYNAGGVLLVKKGNPSGLQSADDLCGKTVAVQRGTTAEEVSNAQSTTCTDAGKEPVEVLAFDRETEAMLQVKNGRADSGMQDYPVAAYNARTSGGGNDFEIVGDQIEAGPLGIAVSKEDTQLRDAIQEALQAVMDSGDYQKLIDAYEVPLGAIDEATINGGS</sequence>
<proteinExistence type="inferred from homology"/>
<dbReference type="Gene3D" id="3.40.190.10">
    <property type="entry name" value="Periplasmic binding protein-like II"/>
    <property type="match status" value="2"/>
</dbReference>
<dbReference type="PROSITE" id="PS51257">
    <property type="entry name" value="PROKAR_LIPOPROTEIN"/>
    <property type="match status" value="1"/>
</dbReference>
<feature type="chain" id="PRO_5038700844" description="Solute-binding protein family 3/N-terminal domain-containing protein" evidence="5">
    <location>
        <begin position="24"/>
        <end position="300"/>
    </location>
</feature>
<evidence type="ECO:0000256" key="4">
    <source>
        <dbReference type="RuleBase" id="RU003744"/>
    </source>
</evidence>
<feature type="domain" description="Solute-binding protein family 3/N-terminal" evidence="6">
    <location>
        <begin position="58"/>
        <end position="288"/>
    </location>
</feature>
<reference evidence="7" key="2">
    <citation type="submission" date="2020-09" db="EMBL/GenBank/DDBJ databases">
        <authorList>
            <person name="Sun Q."/>
            <person name="Zhou Y."/>
        </authorList>
    </citation>
    <scope>NUCLEOTIDE SEQUENCE</scope>
    <source>
        <strain evidence="7">CGMCC 1.12160</strain>
    </source>
</reference>